<dbReference type="InterPro" id="IPR017932">
    <property type="entry name" value="GATase_2_dom"/>
</dbReference>
<dbReference type="InterPro" id="IPR051786">
    <property type="entry name" value="ASN_synthetase/amidase"/>
</dbReference>
<evidence type="ECO:0000256" key="1">
    <source>
        <dbReference type="ARBA" id="ARBA00005187"/>
    </source>
</evidence>
<keyword evidence="4" id="KW-0547">Nucleotide-binding</keyword>
<dbReference type="Gene3D" id="3.40.50.620">
    <property type="entry name" value="HUPs"/>
    <property type="match status" value="1"/>
</dbReference>
<dbReference type="Gene3D" id="3.60.20.10">
    <property type="entry name" value="Glutamine Phosphoribosylpyrophosphate, subunit 1, domain 1"/>
    <property type="match status" value="1"/>
</dbReference>
<dbReference type="Pfam" id="PF13537">
    <property type="entry name" value="GATase_7"/>
    <property type="match status" value="1"/>
</dbReference>
<evidence type="ECO:0000256" key="4">
    <source>
        <dbReference type="ARBA" id="ARBA00022741"/>
    </source>
</evidence>
<dbReference type="GO" id="GO:0004066">
    <property type="term" value="F:asparagine synthase (glutamine-hydrolyzing) activity"/>
    <property type="evidence" value="ECO:0007669"/>
    <property type="project" value="UniProtKB-EC"/>
</dbReference>
<comment type="catalytic activity">
    <reaction evidence="6">
        <text>L-aspartate + L-glutamine + ATP + H2O = L-asparagine + L-glutamate + AMP + diphosphate + H(+)</text>
        <dbReference type="Rhea" id="RHEA:12228"/>
        <dbReference type="ChEBI" id="CHEBI:15377"/>
        <dbReference type="ChEBI" id="CHEBI:15378"/>
        <dbReference type="ChEBI" id="CHEBI:29985"/>
        <dbReference type="ChEBI" id="CHEBI:29991"/>
        <dbReference type="ChEBI" id="CHEBI:30616"/>
        <dbReference type="ChEBI" id="CHEBI:33019"/>
        <dbReference type="ChEBI" id="CHEBI:58048"/>
        <dbReference type="ChEBI" id="CHEBI:58359"/>
        <dbReference type="ChEBI" id="CHEBI:456215"/>
        <dbReference type="EC" id="6.3.5.4"/>
    </reaction>
</comment>
<evidence type="ECO:0000256" key="3">
    <source>
        <dbReference type="ARBA" id="ARBA00012737"/>
    </source>
</evidence>
<evidence type="ECO:0000259" key="9">
    <source>
        <dbReference type="Pfam" id="PF00733"/>
    </source>
</evidence>
<feature type="chain" id="PRO_5005515229" description="asparagine synthase (glutamine-hydrolyzing)" evidence="8">
    <location>
        <begin position="20"/>
        <end position="597"/>
    </location>
</feature>
<dbReference type="PIRSF" id="PIRSF001589">
    <property type="entry name" value="Asn_synthetase_glu-h"/>
    <property type="match status" value="1"/>
</dbReference>
<dbReference type="STRING" id="1475481.GCA_000953855_01705"/>
<keyword evidence="8" id="KW-0732">Signal</keyword>
<comment type="similarity">
    <text evidence="2">Belongs to the asparagine synthetase family.</text>
</comment>
<evidence type="ECO:0000256" key="7">
    <source>
        <dbReference type="PIRSR" id="PIRSR001589-3"/>
    </source>
</evidence>
<dbReference type="Pfam" id="PF00733">
    <property type="entry name" value="Asn_synthase"/>
    <property type="match status" value="1"/>
</dbReference>
<reference evidence="11" key="1">
    <citation type="submission" date="2015-08" db="EMBL/GenBank/DDBJ databases">
        <title>Complete DNA Sequence of Pseudomonas syringae pv. actinidiae, the Causal Agent of Kiwifruit Canker Disease.</title>
        <authorList>
            <person name="Rikkerink E.H.A."/>
            <person name="Fineran P.C."/>
        </authorList>
    </citation>
    <scope>NUCLEOTIDE SEQUENCE</scope>
    <source>
        <strain evidence="11">SkMP5</strain>
    </source>
</reference>
<dbReference type="GO" id="GO:0006529">
    <property type="term" value="P:asparagine biosynthetic process"/>
    <property type="evidence" value="ECO:0007669"/>
    <property type="project" value="InterPro"/>
</dbReference>
<dbReference type="EC" id="6.3.5.4" evidence="3"/>
<accession>A0A0K8QPM5</accession>
<proteinExistence type="inferred from homology"/>
<dbReference type="SUPFAM" id="SSF52402">
    <property type="entry name" value="Adenine nucleotide alpha hydrolases-like"/>
    <property type="match status" value="1"/>
</dbReference>
<evidence type="ECO:0000313" key="12">
    <source>
        <dbReference type="Proteomes" id="UP000253740"/>
    </source>
</evidence>
<evidence type="ECO:0000256" key="6">
    <source>
        <dbReference type="ARBA" id="ARBA00048741"/>
    </source>
</evidence>
<dbReference type="Proteomes" id="UP000253740">
    <property type="component" value="Unassembled WGS sequence"/>
</dbReference>
<dbReference type="InterPro" id="IPR001962">
    <property type="entry name" value="Asn_synthase"/>
</dbReference>
<sequence>MSTTRVCGSLLIAAGPAAAAWLAAQPQGAGERVGDARLRAHLDGGAQARREGGVLALGLHDLIAGEPAHAPIAAAQGRNPVEVWTDWRGRFAEALWDGDTLTVASDHFDSIPLYYLEAPGLLLVATHLRALLASPWCAREVDPLAVYHYLNFSCIPAPATICRGVRRLPPGSVLRWRDGRIDIERYWRPTYTEDVDGDEDLRARELAAQIRASVEAYRPAAADRWGCFLSGGTDSSSVLILLSRQRPDVRVPSYSIGFEEQGYDELAYARIAAEAAGSDARYGTVGMRQTLEMAPRLADFYDQPFGNASAVPTYACLALARGDGIRTMLAGDGGDEIFGGNERYAKDRVMQAYYRLPRPLKALGGAIGRAVSGGRMRLLNRIGNFVERASLPNPDRFYTDDSFASDHYDALLTPDFAAQAARDASLQALRDIYAEGQARAELHRLMYLDLMMAIAQNDLVKVHGAARAQGVDVRFPYLDPALVEYTGGLVADYKVRGLHKRYLFKRALADVLPQAIRAKKKHGFGLPIAVWMKEAAEFRALVTDTLSSRRARERGWFRNDFIERLLREHVAGAWDYSAPLWALLQLELWLERHIDPN</sequence>
<keyword evidence="5" id="KW-0067">ATP-binding</keyword>
<organism evidence="11">
    <name type="scientific">Mizugakiibacter sediminis</name>
    <dbReference type="NCBI Taxonomy" id="1475481"/>
    <lineage>
        <taxon>Bacteria</taxon>
        <taxon>Pseudomonadati</taxon>
        <taxon>Pseudomonadota</taxon>
        <taxon>Gammaproteobacteria</taxon>
        <taxon>Lysobacterales</taxon>
        <taxon>Rhodanobacteraceae</taxon>
        <taxon>Mizugakiibacter</taxon>
    </lineage>
</organism>
<feature type="signal peptide" evidence="8">
    <location>
        <begin position="1"/>
        <end position="19"/>
    </location>
</feature>
<dbReference type="PANTHER" id="PTHR43284:SF1">
    <property type="entry name" value="ASPARAGINE SYNTHETASE"/>
    <property type="match status" value="1"/>
</dbReference>
<dbReference type="InterPro" id="IPR006426">
    <property type="entry name" value="Asn_synth_AEB"/>
</dbReference>
<dbReference type="EMBL" id="DF970200">
    <property type="protein sequence ID" value="GAP66367.1"/>
    <property type="molecule type" value="Genomic_DNA"/>
</dbReference>
<feature type="domain" description="Asparagine synthetase" evidence="9">
    <location>
        <begin position="209"/>
        <end position="591"/>
    </location>
</feature>
<dbReference type="PANTHER" id="PTHR43284">
    <property type="entry name" value="ASPARAGINE SYNTHETASE (GLUTAMINE-HYDROLYZING)"/>
    <property type="match status" value="1"/>
</dbReference>
<dbReference type="CDD" id="cd01991">
    <property type="entry name" value="Asn_synthase_B_C"/>
    <property type="match status" value="1"/>
</dbReference>
<feature type="site" description="Important for beta-aspartyl-AMP intermediate formation" evidence="7">
    <location>
        <position position="332"/>
    </location>
</feature>
<evidence type="ECO:0000256" key="8">
    <source>
        <dbReference type="SAM" id="SignalP"/>
    </source>
</evidence>
<dbReference type="GO" id="GO:0005524">
    <property type="term" value="F:ATP binding"/>
    <property type="evidence" value="ECO:0007669"/>
    <property type="project" value="UniProtKB-KW"/>
</dbReference>
<dbReference type="SUPFAM" id="SSF56235">
    <property type="entry name" value="N-terminal nucleophile aminohydrolases (Ntn hydrolases)"/>
    <property type="match status" value="1"/>
</dbReference>
<evidence type="ECO:0000256" key="5">
    <source>
        <dbReference type="ARBA" id="ARBA00022840"/>
    </source>
</evidence>
<gene>
    <name evidence="11" type="ORF">MBSD_n1674</name>
</gene>
<dbReference type="GO" id="GO:0005829">
    <property type="term" value="C:cytosol"/>
    <property type="evidence" value="ECO:0007669"/>
    <property type="project" value="TreeGrafter"/>
</dbReference>
<dbReference type="InterPro" id="IPR014729">
    <property type="entry name" value="Rossmann-like_a/b/a_fold"/>
</dbReference>
<dbReference type="InterPro" id="IPR029055">
    <property type="entry name" value="Ntn_hydrolases_N"/>
</dbReference>
<dbReference type="AlphaFoldDB" id="A0A0K8QPM5"/>
<comment type="pathway">
    <text evidence="1">Amino-acid biosynthesis; L-asparagine biosynthesis; L-asparagine from L-aspartate (L-Gln route): step 1/1.</text>
</comment>
<protein>
    <recommendedName>
        <fullName evidence="3">asparagine synthase (glutamine-hydrolyzing)</fullName>
        <ecNumber evidence="3">6.3.5.4</ecNumber>
    </recommendedName>
</protein>
<feature type="domain" description="Glutamine amidotransferase type-2" evidence="10">
    <location>
        <begin position="81"/>
        <end position="133"/>
    </location>
</feature>
<evidence type="ECO:0000313" key="11">
    <source>
        <dbReference type="EMBL" id="GAP66367.1"/>
    </source>
</evidence>
<keyword evidence="12" id="KW-1185">Reference proteome</keyword>
<evidence type="ECO:0000256" key="2">
    <source>
        <dbReference type="ARBA" id="ARBA00005752"/>
    </source>
</evidence>
<evidence type="ECO:0000259" key="10">
    <source>
        <dbReference type="Pfam" id="PF13537"/>
    </source>
</evidence>
<name>A0A0K8QPM5_9GAMM</name>
<dbReference type="RefSeq" id="WP_062536967.1">
    <property type="nucleotide sequence ID" value="NZ_DF970200.1"/>
</dbReference>